<feature type="region of interest" description="Disordered" evidence="1">
    <location>
        <begin position="133"/>
        <end position="203"/>
    </location>
</feature>
<sequence length="203" mass="23022">KRANIDYAKRIWEEFTQSIHTFIKDKRNLSRHTTGKKRVTLIVIPSIHFTKLIIHHLQRRHKFHPRPDSPLHLPNEEPVLGYLKFSTKGTKREVFGMPIPGSLIIADIQEASYYQEYLENVAKHRRYLAGETGSDQVSLAPKPTKPAKKPKSTATRAPPRPSVSTLVTSVQPGPTSAPAKLQEKKRKLATETSDKPHKAKKSK</sequence>
<protein>
    <submittedName>
        <fullName evidence="2">Histone deacetylase 14</fullName>
    </submittedName>
</protein>
<evidence type="ECO:0000313" key="2">
    <source>
        <dbReference type="EMBL" id="GFD16473.1"/>
    </source>
</evidence>
<dbReference type="EMBL" id="BKCJ011293496">
    <property type="protein sequence ID" value="GFD16473.1"/>
    <property type="molecule type" value="Genomic_DNA"/>
</dbReference>
<comment type="caution">
    <text evidence="2">The sequence shown here is derived from an EMBL/GenBank/DDBJ whole genome shotgun (WGS) entry which is preliminary data.</text>
</comment>
<feature type="non-terminal residue" evidence="2">
    <location>
        <position position="203"/>
    </location>
</feature>
<dbReference type="AlphaFoldDB" id="A0A699U377"/>
<proteinExistence type="predicted"/>
<reference evidence="2" key="1">
    <citation type="journal article" date="2019" name="Sci. Rep.">
        <title>Draft genome of Tanacetum cinerariifolium, the natural source of mosquito coil.</title>
        <authorList>
            <person name="Yamashiro T."/>
            <person name="Shiraishi A."/>
            <person name="Satake H."/>
            <person name="Nakayama K."/>
        </authorList>
    </citation>
    <scope>NUCLEOTIDE SEQUENCE</scope>
</reference>
<accession>A0A699U377</accession>
<evidence type="ECO:0000256" key="1">
    <source>
        <dbReference type="SAM" id="MobiDB-lite"/>
    </source>
</evidence>
<feature type="compositionally biased region" description="Polar residues" evidence="1">
    <location>
        <begin position="162"/>
        <end position="174"/>
    </location>
</feature>
<name>A0A699U377_TANCI</name>
<gene>
    <name evidence="2" type="ORF">Tci_888442</name>
</gene>
<feature type="non-terminal residue" evidence="2">
    <location>
        <position position="1"/>
    </location>
</feature>
<organism evidence="2">
    <name type="scientific">Tanacetum cinerariifolium</name>
    <name type="common">Dalmatian daisy</name>
    <name type="synonym">Chrysanthemum cinerariifolium</name>
    <dbReference type="NCBI Taxonomy" id="118510"/>
    <lineage>
        <taxon>Eukaryota</taxon>
        <taxon>Viridiplantae</taxon>
        <taxon>Streptophyta</taxon>
        <taxon>Embryophyta</taxon>
        <taxon>Tracheophyta</taxon>
        <taxon>Spermatophyta</taxon>
        <taxon>Magnoliopsida</taxon>
        <taxon>eudicotyledons</taxon>
        <taxon>Gunneridae</taxon>
        <taxon>Pentapetalae</taxon>
        <taxon>asterids</taxon>
        <taxon>campanulids</taxon>
        <taxon>Asterales</taxon>
        <taxon>Asteraceae</taxon>
        <taxon>Asteroideae</taxon>
        <taxon>Anthemideae</taxon>
        <taxon>Anthemidinae</taxon>
        <taxon>Tanacetum</taxon>
    </lineage>
</organism>